<dbReference type="Gene3D" id="3.90.226.10">
    <property type="entry name" value="2-enoyl-CoA Hydratase, Chain A, domain 1"/>
    <property type="match status" value="1"/>
</dbReference>
<dbReference type="InterPro" id="IPR052766">
    <property type="entry name" value="S41A_metabolite_peptidase"/>
</dbReference>
<evidence type="ECO:0000313" key="3">
    <source>
        <dbReference type="EMBL" id="QDS78033.1"/>
    </source>
</evidence>
<dbReference type="EMBL" id="CP042203">
    <property type="protein sequence ID" value="QDS78033.1"/>
    <property type="molecule type" value="Genomic_DNA"/>
</dbReference>
<evidence type="ECO:0000259" key="2">
    <source>
        <dbReference type="Pfam" id="PF23658"/>
    </source>
</evidence>
<name>A0A517LR23_9PEZI</name>
<organism evidence="3 4">
    <name type="scientific">Venturia effusa</name>
    <dbReference type="NCBI Taxonomy" id="50376"/>
    <lineage>
        <taxon>Eukaryota</taxon>
        <taxon>Fungi</taxon>
        <taxon>Dikarya</taxon>
        <taxon>Ascomycota</taxon>
        <taxon>Pezizomycotina</taxon>
        <taxon>Dothideomycetes</taxon>
        <taxon>Pleosporomycetidae</taxon>
        <taxon>Venturiales</taxon>
        <taxon>Venturiaceae</taxon>
        <taxon>Venturia</taxon>
    </lineage>
</organism>
<dbReference type="PANTHER" id="PTHR37049:SF4">
    <property type="entry name" value="RHODANESE DOMAIN-CONTAINING PROTEIN"/>
    <property type="match status" value="1"/>
</dbReference>
<dbReference type="OrthoDB" id="27214at2759"/>
<dbReference type="GO" id="GO:0008236">
    <property type="term" value="F:serine-type peptidase activity"/>
    <property type="evidence" value="ECO:0007669"/>
    <property type="project" value="InterPro"/>
</dbReference>
<feature type="domain" description="Tail specific protease" evidence="1">
    <location>
        <begin position="251"/>
        <end position="455"/>
    </location>
</feature>
<dbReference type="Pfam" id="PF23658">
    <property type="entry name" value="PDZ_CPAF_rel"/>
    <property type="match status" value="1"/>
</dbReference>
<evidence type="ECO:0000313" key="4">
    <source>
        <dbReference type="Proteomes" id="UP000316270"/>
    </source>
</evidence>
<dbReference type="InterPro" id="IPR056186">
    <property type="entry name" value="PDZ_CPAF-rel"/>
</dbReference>
<dbReference type="STRING" id="50376.A0A517LR23"/>
<dbReference type="Pfam" id="PF03572">
    <property type="entry name" value="Peptidase_S41"/>
    <property type="match status" value="1"/>
</dbReference>
<protein>
    <submittedName>
        <fullName evidence="3">Uncharacterized protein</fullName>
    </submittedName>
</protein>
<dbReference type="SUPFAM" id="SSF52096">
    <property type="entry name" value="ClpP/crotonase"/>
    <property type="match status" value="1"/>
</dbReference>
<dbReference type="InterPro" id="IPR029045">
    <property type="entry name" value="ClpP/crotonase-like_dom_sf"/>
</dbReference>
<keyword evidence="4" id="KW-1185">Reference proteome</keyword>
<feature type="domain" description="CPAF-like PDZ" evidence="2">
    <location>
        <begin position="61"/>
        <end position="182"/>
    </location>
</feature>
<reference evidence="3 4" key="1">
    <citation type="submission" date="2019-07" db="EMBL/GenBank/DDBJ databases">
        <title>Finished genome of Venturia effusa.</title>
        <authorList>
            <person name="Young C.A."/>
            <person name="Cox M.P."/>
            <person name="Ganley A.R.D."/>
            <person name="David W.J."/>
        </authorList>
    </citation>
    <scope>NUCLEOTIDE SEQUENCE [LARGE SCALE GENOMIC DNA]</scope>
    <source>
        <strain evidence="4">albino</strain>
    </source>
</reference>
<sequence>MPPIDLIARVQDIRAKLERDFYRNEYQFQLDLFQTVGRGYDGHLYFWPDLLTGYIAFEKDRRLAIVSVSEDGIEVPKIYLYDEVVANTPRSAVSRINGLEATSYLDDLHKAYCQFADRDACYNILLFAHAGLVFESYGDFQGLGLGEVVDKGYIYPGSNTSLLFENGTSLVLDNYAVVTKSLESVADGKSPDVKSSRRSFKTSLPKSPYGAAASKIVTTPTAIPGYPKPVLTSSDGAIHGYYLASPSASDTAVLVVRSFVPTSQKEFQKVAEDFISKARNDGKTKIILDFTSNTGGFTFSAIDLYGQFFPKTPVQDFHRVRRTAAFDILAKIGSNEAIVPDLNNISNSDAIDRYRQPFNYRYDLNKDRRNFNNLGSMLYGPRYQGDNYTSIKRLDYKAPYLSDNGTIWSEGIEITGYDSRTNFTQPFPASSILLLTDGTCSSACFTIAKSLISQGVKSIVFGGRPHLNKTQSLGGARSLRAWSFEEIRSAALKFSEFATEEEKKLLDLYQELPLQRSTFAGVNIGDLMFEEDVKAGTGVSGQMRRVDADCRLFYTASMVRDIREIWEAAAARRWGGGKCAVGGFEHD</sequence>
<dbReference type="PANTHER" id="PTHR37049">
    <property type="entry name" value="PEPTIDASE S41 FAMILY PROTEIN"/>
    <property type="match status" value="1"/>
</dbReference>
<gene>
    <name evidence="3" type="ORF">FKW77_003045</name>
</gene>
<dbReference type="AlphaFoldDB" id="A0A517LR23"/>
<dbReference type="GO" id="GO:0006508">
    <property type="term" value="P:proteolysis"/>
    <property type="evidence" value="ECO:0007669"/>
    <property type="project" value="InterPro"/>
</dbReference>
<dbReference type="Proteomes" id="UP000316270">
    <property type="component" value="Chromosome 19"/>
</dbReference>
<accession>A0A517LR23</accession>
<dbReference type="InterPro" id="IPR005151">
    <property type="entry name" value="Tail-specific_protease"/>
</dbReference>
<proteinExistence type="predicted"/>
<evidence type="ECO:0000259" key="1">
    <source>
        <dbReference type="Pfam" id="PF03572"/>
    </source>
</evidence>